<accession>S4NDU9</accession>
<keyword evidence="2" id="KW-1185">Reference proteome</keyword>
<protein>
    <submittedName>
        <fullName evidence="1">CRISPR system casC CASCADE complex protein</fullName>
    </submittedName>
</protein>
<proteinExistence type="predicted"/>
<evidence type="ECO:0000313" key="1">
    <source>
        <dbReference type="EMBL" id="GAD17059.1"/>
    </source>
</evidence>
<reference evidence="2" key="1">
    <citation type="journal article" date="2013" name="Genome Announc.">
        <title>Draft Genome Sequence of D-Branched-Chain Amino Acid Producer Lactobacillus otakiensis JCM 15040T, Isolated from a Traditional Japanese Pickle.</title>
        <authorList>
            <person name="Doi K."/>
            <person name="Mori K."/>
            <person name="Mutaguchi Y."/>
            <person name="Tashiro K."/>
            <person name="Fujino Y."/>
            <person name="Ohmori T."/>
            <person name="Kuhara S."/>
            <person name="Ohshima T."/>
        </authorList>
    </citation>
    <scope>NUCLEOTIDE SEQUENCE [LARGE SCALE GENOMIC DNA]</scope>
    <source>
        <strain evidence="2">JCM 15040</strain>
    </source>
</reference>
<dbReference type="Proteomes" id="UP000016361">
    <property type="component" value="Unassembled WGS sequence"/>
</dbReference>
<dbReference type="eggNOG" id="COG1857">
    <property type="taxonomic scope" value="Bacteria"/>
</dbReference>
<dbReference type="InterPro" id="IPR010148">
    <property type="entry name" value="CRISPR-assoc_prot_CT1975"/>
</dbReference>
<sequence>MPEKVKKELKRDVKKAINNENTLDLALFGRMVADNPELNVEGTAQVAHAISTHEIVPEFDYYTALDDLKGDDTNGAGFIGTSEFNSSTLYRYANINVRELAGNLGDDNAITGAADFIKSFILSMPTGKENSYANKTLPNYVLITVRTDTPVNLVSAFEEPVQSKDGYLKNSVKKLEDEYQSTLRFVLDQPIETIALSESKTESEIENQATNLPDLIDQVTEVLEKAVQDENTND</sequence>
<organism evidence="1 2">
    <name type="scientific">Lentilactobacillus otakiensis DSM 19908 = JCM 15040</name>
    <dbReference type="NCBI Taxonomy" id="1423780"/>
    <lineage>
        <taxon>Bacteria</taxon>
        <taxon>Bacillati</taxon>
        <taxon>Bacillota</taxon>
        <taxon>Bacilli</taxon>
        <taxon>Lactobacillales</taxon>
        <taxon>Lactobacillaceae</taxon>
        <taxon>Lentilactobacillus</taxon>
    </lineage>
</organism>
<dbReference type="AlphaFoldDB" id="S4NDU9"/>
<name>S4NDU9_9LACO</name>
<dbReference type="Pfam" id="PF09344">
    <property type="entry name" value="Cas_CT1975"/>
    <property type="match status" value="1"/>
</dbReference>
<gene>
    <name evidence="1" type="ORF">LOT_1597</name>
</gene>
<dbReference type="STRING" id="1423780.FD05_GL001852"/>
<evidence type="ECO:0000313" key="2">
    <source>
        <dbReference type="Proteomes" id="UP000016361"/>
    </source>
</evidence>
<dbReference type="NCBIfam" id="TIGR01869">
    <property type="entry name" value="casC_Cse4"/>
    <property type="match status" value="1"/>
</dbReference>
<dbReference type="EMBL" id="BASH01000005">
    <property type="protein sequence ID" value="GAD17059.1"/>
    <property type="molecule type" value="Genomic_DNA"/>
</dbReference>
<comment type="caution">
    <text evidence="1">The sequence shown here is derived from an EMBL/GenBank/DDBJ whole genome shotgun (WGS) entry which is preliminary data.</text>
</comment>